<proteinExistence type="predicted"/>
<sequence>MKTSEAHKHDWRFTAHLATLCTVIVLFLHFYQDWTLDGNEMALNNKLHKFQKAYPQKSKGANPFDAYTTEQRLKKHYPYDPEKNQRTKIPKTIWQMWRFGPTEKDFPYVDLHDKWAEWNPNFKYNFDTNDNLIDILHEEFKDTVPEVAYALETLPSLILKADLSRYLMLFLYGGAYSDLDVNLLIPMDEWFDTNRDVGVVVGMETDGTENYATQLKDQMQNWFFKAKPRHPLIAKVIATVVKNTFDAHDQGLVPDDKDHQDSDSCSRFSVLGWTGPHVLSKVVQAHINSLQNPTIVDTKVERSGYCLERANKNAPEIPRGASFNFHTVKCMEGPLIVNDIVIYPSYVLKGYDDSKECYINHLYHGSWKAE</sequence>
<reference evidence="1" key="1">
    <citation type="submission" date="2023-04" db="EMBL/GenBank/DDBJ databases">
        <title>Ambrosiozyma monospora NBRC 10751.</title>
        <authorList>
            <person name="Ichikawa N."/>
            <person name="Sato H."/>
            <person name="Tonouchi N."/>
        </authorList>
    </citation>
    <scope>NUCLEOTIDE SEQUENCE</scope>
    <source>
        <strain evidence="1">NBRC 10751</strain>
    </source>
</reference>
<keyword evidence="2" id="KW-1185">Reference proteome</keyword>
<gene>
    <name evidence="1" type="ORF">Amon02_000798500</name>
</gene>
<dbReference type="EMBL" id="BSXS01006879">
    <property type="protein sequence ID" value="GME86457.1"/>
    <property type="molecule type" value="Genomic_DNA"/>
</dbReference>
<protein>
    <submittedName>
        <fullName evidence="1">Unnamed protein product</fullName>
    </submittedName>
</protein>
<evidence type="ECO:0000313" key="2">
    <source>
        <dbReference type="Proteomes" id="UP001165064"/>
    </source>
</evidence>
<organism evidence="1 2">
    <name type="scientific">Ambrosiozyma monospora</name>
    <name type="common">Yeast</name>
    <name type="synonym">Endomycopsis monosporus</name>
    <dbReference type="NCBI Taxonomy" id="43982"/>
    <lineage>
        <taxon>Eukaryota</taxon>
        <taxon>Fungi</taxon>
        <taxon>Dikarya</taxon>
        <taxon>Ascomycota</taxon>
        <taxon>Saccharomycotina</taxon>
        <taxon>Pichiomycetes</taxon>
        <taxon>Pichiales</taxon>
        <taxon>Pichiaceae</taxon>
        <taxon>Ambrosiozyma</taxon>
    </lineage>
</organism>
<accession>A0ACB5TDD1</accession>
<evidence type="ECO:0000313" key="1">
    <source>
        <dbReference type="EMBL" id="GME86457.1"/>
    </source>
</evidence>
<name>A0ACB5TDD1_AMBMO</name>
<dbReference type="Proteomes" id="UP001165064">
    <property type="component" value="Unassembled WGS sequence"/>
</dbReference>
<comment type="caution">
    <text evidence="1">The sequence shown here is derived from an EMBL/GenBank/DDBJ whole genome shotgun (WGS) entry which is preliminary data.</text>
</comment>